<sequence length="161" mass="18252">MYRIPYSLVDKVIAKLQELEDNDIIEAVNKQSKWASLLAVCQKKRVLLVADMRKANVAFQKPPVPTVEESMSKLNEATCFSKLDRKATFHQIELEEGISREINTFTTPNGIRGKFKNTKTVYDIKHSFRSFLTDKTELVSNASHVGLCEVLVQTENGEKSC</sequence>
<keyword evidence="2" id="KW-1185">Reference proteome</keyword>
<protein>
    <recommendedName>
        <fullName evidence="3">Reverse transcriptase domain-containing protein</fullName>
    </recommendedName>
</protein>
<dbReference type="Gene3D" id="3.30.70.270">
    <property type="match status" value="1"/>
</dbReference>
<organism evidence="1 2">
    <name type="scientific">Elysia crispata</name>
    <name type="common">lettuce slug</name>
    <dbReference type="NCBI Taxonomy" id="231223"/>
    <lineage>
        <taxon>Eukaryota</taxon>
        <taxon>Metazoa</taxon>
        <taxon>Spiralia</taxon>
        <taxon>Lophotrochozoa</taxon>
        <taxon>Mollusca</taxon>
        <taxon>Gastropoda</taxon>
        <taxon>Heterobranchia</taxon>
        <taxon>Euthyneura</taxon>
        <taxon>Panpulmonata</taxon>
        <taxon>Sacoglossa</taxon>
        <taxon>Placobranchoidea</taxon>
        <taxon>Plakobranchidae</taxon>
        <taxon>Elysia</taxon>
    </lineage>
</organism>
<dbReference type="InterPro" id="IPR043502">
    <property type="entry name" value="DNA/RNA_pol_sf"/>
</dbReference>
<comment type="caution">
    <text evidence="1">The sequence shown here is derived from an EMBL/GenBank/DDBJ whole genome shotgun (WGS) entry which is preliminary data.</text>
</comment>
<dbReference type="PANTHER" id="PTHR37984">
    <property type="entry name" value="PROTEIN CBG26694"/>
    <property type="match status" value="1"/>
</dbReference>
<dbReference type="Proteomes" id="UP001283361">
    <property type="component" value="Unassembled WGS sequence"/>
</dbReference>
<evidence type="ECO:0008006" key="3">
    <source>
        <dbReference type="Google" id="ProtNLM"/>
    </source>
</evidence>
<evidence type="ECO:0000313" key="1">
    <source>
        <dbReference type="EMBL" id="KAK3755056.1"/>
    </source>
</evidence>
<dbReference type="InterPro" id="IPR050951">
    <property type="entry name" value="Retrovirus_Pol_polyprotein"/>
</dbReference>
<dbReference type="PANTHER" id="PTHR37984:SF5">
    <property type="entry name" value="PROTEIN NYNRIN-LIKE"/>
    <property type="match status" value="1"/>
</dbReference>
<dbReference type="EMBL" id="JAWDGP010005611">
    <property type="protein sequence ID" value="KAK3755056.1"/>
    <property type="molecule type" value="Genomic_DNA"/>
</dbReference>
<dbReference type="InterPro" id="IPR043128">
    <property type="entry name" value="Rev_trsase/Diguanyl_cyclase"/>
</dbReference>
<accession>A0AAE1D338</accession>
<name>A0AAE1D338_9GAST</name>
<evidence type="ECO:0000313" key="2">
    <source>
        <dbReference type="Proteomes" id="UP001283361"/>
    </source>
</evidence>
<dbReference type="AlphaFoldDB" id="A0AAE1D338"/>
<reference evidence="1" key="1">
    <citation type="journal article" date="2023" name="G3 (Bethesda)">
        <title>A reference genome for the long-term kleptoplast-retaining sea slug Elysia crispata morphotype clarki.</title>
        <authorList>
            <person name="Eastman K.E."/>
            <person name="Pendleton A.L."/>
            <person name="Shaikh M.A."/>
            <person name="Suttiyut T."/>
            <person name="Ogas R."/>
            <person name="Tomko P."/>
            <person name="Gavelis G."/>
            <person name="Widhalm J.R."/>
            <person name="Wisecaver J.H."/>
        </authorList>
    </citation>
    <scope>NUCLEOTIDE SEQUENCE</scope>
    <source>
        <strain evidence="1">ECLA1</strain>
    </source>
</reference>
<gene>
    <name evidence="1" type="ORF">RRG08_039335</name>
</gene>
<dbReference type="SUPFAM" id="SSF56672">
    <property type="entry name" value="DNA/RNA polymerases"/>
    <property type="match status" value="1"/>
</dbReference>
<dbReference type="Gene3D" id="3.10.10.10">
    <property type="entry name" value="HIV Type 1 Reverse Transcriptase, subunit A, domain 1"/>
    <property type="match status" value="1"/>
</dbReference>
<proteinExistence type="predicted"/>